<reference evidence="1" key="1">
    <citation type="submission" date="2020-04" db="EMBL/GenBank/DDBJ databases">
        <title>Deep metagenomics examines the oral microbiome during advanced dental caries in children, revealing novel taxa and co-occurrences with host molecules.</title>
        <authorList>
            <person name="Baker J.L."/>
            <person name="Morton J.T."/>
            <person name="Dinis M."/>
            <person name="Alvarez R."/>
            <person name="Tran N.C."/>
            <person name="Knight R."/>
            <person name="Edlund A."/>
        </authorList>
    </citation>
    <scope>NUCLEOTIDE SEQUENCE</scope>
    <source>
        <strain evidence="1">JCVI_32_bin.64</strain>
    </source>
</reference>
<name>A0A929N2C3_9ACTO</name>
<protein>
    <submittedName>
        <fullName evidence="1">Uncharacterized protein</fullName>
    </submittedName>
</protein>
<feature type="non-terminal residue" evidence="1">
    <location>
        <position position="45"/>
    </location>
</feature>
<sequence length="45" mass="4721">MPTIDLVIDGQATTIEAGTTGTAWYADDRSVVAIKVDGAPRDLDT</sequence>
<accession>A0A929N2C3</accession>
<organism evidence="1 2">
    <name type="scientific">Schaalia georgiae</name>
    <dbReference type="NCBI Taxonomy" id="52768"/>
    <lineage>
        <taxon>Bacteria</taxon>
        <taxon>Bacillati</taxon>
        <taxon>Actinomycetota</taxon>
        <taxon>Actinomycetes</taxon>
        <taxon>Actinomycetales</taxon>
        <taxon>Actinomycetaceae</taxon>
        <taxon>Schaalia</taxon>
    </lineage>
</organism>
<dbReference type="Proteomes" id="UP000718630">
    <property type="component" value="Unassembled WGS sequence"/>
</dbReference>
<gene>
    <name evidence="1" type="ORF">HXK03_08290</name>
</gene>
<dbReference type="EMBL" id="JABZFZ010000531">
    <property type="protein sequence ID" value="MBF0940853.1"/>
    <property type="molecule type" value="Genomic_DNA"/>
</dbReference>
<proteinExistence type="predicted"/>
<evidence type="ECO:0000313" key="2">
    <source>
        <dbReference type="Proteomes" id="UP000718630"/>
    </source>
</evidence>
<dbReference type="AlphaFoldDB" id="A0A929N2C3"/>
<evidence type="ECO:0000313" key="1">
    <source>
        <dbReference type="EMBL" id="MBF0940853.1"/>
    </source>
</evidence>
<comment type="caution">
    <text evidence="1">The sequence shown here is derived from an EMBL/GenBank/DDBJ whole genome shotgun (WGS) entry which is preliminary data.</text>
</comment>